<evidence type="ECO:0000256" key="5">
    <source>
        <dbReference type="ARBA" id="ARBA00023014"/>
    </source>
</evidence>
<name>A0A9X1VX75_9BURK</name>
<dbReference type="PANTHER" id="PTHR21266:SF60">
    <property type="entry name" value="3-KETOSTEROID-9-ALPHA-MONOOXYGENASE, OXYGENASE COMPONENT"/>
    <property type="match status" value="1"/>
</dbReference>
<dbReference type="InterPro" id="IPR036922">
    <property type="entry name" value="Rieske_2Fe-2S_sf"/>
</dbReference>
<evidence type="ECO:0000313" key="9">
    <source>
        <dbReference type="Proteomes" id="UP001139447"/>
    </source>
</evidence>
<dbReference type="AlphaFoldDB" id="A0A9X1VX75"/>
<feature type="compositionally biased region" description="Pro residues" evidence="6">
    <location>
        <begin position="14"/>
        <end position="25"/>
    </location>
</feature>
<evidence type="ECO:0000256" key="1">
    <source>
        <dbReference type="ARBA" id="ARBA00022714"/>
    </source>
</evidence>
<dbReference type="InterPro" id="IPR050584">
    <property type="entry name" value="Cholesterol_7-desaturase"/>
</dbReference>
<feature type="compositionally biased region" description="Low complexity" evidence="6">
    <location>
        <begin position="1"/>
        <end position="13"/>
    </location>
</feature>
<dbReference type="Pfam" id="PF00355">
    <property type="entry name" value="Rieske"/>
    <property type="match status" value="1"/>
</dbReference>
<comment type="caution">
    <text evidence="8">The sequence shown here is derived from an EMBL/GenBank/DDBJ whole genome shotgun (WGS) entry which is preliminary data.</text>
</comment>
<evidence type="ECO:0000256" key="3">
    <source>
        <dbReference type="ARBA" id="ARBA00023002"/>
    </source>
</evidence>
<protein>
    <submittedName>
        <fullName evidence="8">Rieske 2Fe-2S domain-containing protein</fullName>
    </submittedName>
</protein>
<evidence type="ECO:0000256" key="2">
    <source>
        <dbReference type="ARBA" id="ARBA00022723"/>
    </source>
</evidence>
<evidence type="ECO:0000256" key="6">
    <source>
        <dbReference type="SAM" id="MobiDB-lite"/>
    </source>
</evidence>
<keyword evidence="1" id="KW-0001">2Fe-2S</keyword>
<sequence length="335" mass="37133">MEQTIAPPASTRPRPQPPRAMPIPPEGENGLFSQSWYPVALASDLAAGQILGLEFLDGKIVVFRKEGGAPQAMSAYCPHVGADLSVGRVVGNHVQCAFHHWEYNGDGVCVKTGIGDPPPRSACLFVFPTQERFGIIWVFNGETPLFDLPQLPYPDAELAASAYRMGERLQCDPWVFAANTPDMQHLKVVHKIRFDADDPHELVRWHEHGMEFSYSGVHQGNVPIANTAGILGTSVFYRWGLYNGYWRCNVTGFSLPRPGQHEVFSCSLVRAGPDAAAQLQDVLAISRRTVGEDKDILNTIHYRQGLLTKADTTLGRFLRYLRAYPRAHPSAPFIN</sequence>
<dbReference type="RefSeq" id="WP_243307766.1">
    <property type="nucleotide sequence ID" value="NZ_JALGBI010000002.1"/>
</dbReference>
<dbReference type="GO" id="GO:0016491">
    <property type="term" value="F:oxidoreductase activity"/>
    <property type="evidence" value="ECO:0007669"/>
    <property type="project" value="UniProtKB-KW"/>
</dbReference>
<keyword evidence="4" id="KW-0408">Iron</keyword>
<reference evidence="8" key="1">
    <citation type="submission" date="2022-03" db="EMBL/GenBank/DDBJ databases">
        <authorList>
            <person name="Woo C.Y."/>
        </authorList>
    </citation>
    <scope>NUCLEOTIDE SEQUENCE</scope>
    <source>
        <strain evidence="8">CYS-02</strain>
    </source>
</reference>
<accession>A0A9X1VX75</accession>
<keyword evidence="5" id="KW-0411">Iron-sulfur</keyword>
<dbReference type="Gene3D" id="2.102.10.10">
    <property type="entry name" value="Rieske [2Fe-2S] iron-sulphur domain"/>
    <property type="match status" value="1"/>
</dbReference>
<organism evidence="8 9">
    <name type="scientific">Variovorax terrae</name>
    <dbReference type="NCBI Taxonomy" id="2923278"/>
    <lineage>
        <taxon>Bacteria</taxon>
        <taxon>Pseudomonadati</taxon>
        <taxon>Pseudomonadota</taxon>
        <taxon>Betaproteobacteria</taxon>
        <taxon>Burkholderiales</taxon>
        <taxon>Comamonadaceae</taxon>
        <taxon>Variovorax</taxon>
    </lineage>
</organism>
<evidence type="ECO:0000259" key="7">
    <source>
        <dbReference type="PROSITE" id="PS51296"/>
    </source>
</evidence>
<evidence type="ECO:0000256" key="4">
    <source>
        <dbReference type="ARBA" id="ARBA00023004"/>
    </source>
</evidence>
<gene>
    <name evidence="8" type="ORF">MMF98_16475</name>
</gene>
<dbReference type="SUPFAM" id="SSF50022">
    <property type="entry name" value="ISP domain"/>
    <property type="match status" value="1"/>
</dbReference>
<evidence type="ECO:0000313" key="8">
    <source>
        <dbReference type="EMBL" id="MCJ0764814.1"/>
    </source>
</evidence>
<feature type="region of interest" description="Disordered" evidence="6">
    <location>
        <begin position="1"/>
        <end position="27"/>
    </location>
</feature>
<dbReference type="PROSITE" id="PS51296">
    <property type="entry name" value="RIESKE"/>
    <property type="match status" value="1"/>
</dbReference>
<dbReference type="InterPro" id="IPR017941">
    <property type="entry name" value="Rieske_2Fe-2S"/>
</dbReference>
<dbReference type="EMBL" id="JALGBI010000002">
    <property type="protein sequence ID" value="MCJ0764814.1"/>
    <property type="molecule type" value="Genomic_DNA"/>
</dbReference>
<feature type="domain" description="Rieske" evidence="7">
    <location>
        <begin position="36"/>
        <end position="138"/>
    </location>
</feature>
<dbReference type="GO" id="GO:0046872">
    <property type="term" value="F:metal ion binding"/>
    <property type="evidence" value="ECO:0007669"/>
    <property type="project" value="UniProtKB-KW"/>
</dbReference>
<dbReference type="PANTHER" id="PTHR21266">
    <property type="entry name" value="IRON-SULFUR DOMAIN CONTAINING PROTEIN"/>
    <property type="match status" value="1"/>
</dbReference>
<dbReference type="Proteomes" id="UP001139447">
    <property type="component" value="Unassembled WGS sequence"/>
</dbReference>
<dbReference type="CDD" id="cd03469">
    <property type="entry name" value="Rieske_RO_Alpha_N"/>
    <property type="match status" value="1"/>
</dbReference>
<dbReference type="GO" id="GO:0051537">
    <property type="term" value="F:2 iron, 2 sulfur cluster binding"/>
    <property type="evidence" value="ECO:0007669"/>
    <property type="project" value="UniProtKB-KW"/>
</dbReference>
<proteinExistence type="predicted"/>
<keyword evidence="9" id="KW-1185">Reference proteome</keyword>
<keyword evidence="2" id="KW-0479">Metal-binding</keyword>
<keyword evidence="3" id="KW-0560">Oxidoreductase</keyword>